<proteinExistence type="predicted"/>
<dbReference type="EMBL" id="KN817518">
    <property type="protein sequence ID" value="KJA29756.1"/>
    <property type="molecule type" value="Genomic_DNA"/>
</dbReference>
<evidence type="ECO:0000256" key="1">
    <source>
        <dbReference type="SAM" id="Coils"/>
    </source>
</evidence>
<organism evidence="2 3">
    <name type="scientific">Hypholoma sublateritium (strain FD-334 SS-4)</name>
    <dbReference type="NCBI Taxonomy" id="945553"/>
    <lineage>
        <taxon>Eukaryota</taxon>
        <taxon>Fungi</taxon>
        <taxon>Dikarya</taxon>
        <taxon>Basidiomycota</taxon>
        <taxon>Agaricomycotina</taxon>
        <taxon>Agaricomycetes</taxon>
        <taxon>Agaricomycetidae</taxon>
        <taxon>Agaricales</taxon>
        <taxon>Agaricineae</taxon>
        <taxon>Strophariaceae</taxon>
        <taxon>Hypholoma</taxon>
    </lineage>
</organism>
<gene>
    <name evidence="2" type="ORF">HYPSUDRAFT_234805</name>
</gene>
<protein>
    <submittedName>
        <fullName evidence="2">Uncharacterized protein</fullName>
    </submittedName>
</protein>
<keyword evidence="1" id="KW-0175">Coiled coil</keyword>
<dbReference type="Proteomes" id="UP000054270">
    <property type="component" value="Unassembled WGS sequence"/>
</dbReference>
<dbReference type="AlphaFoldDB" id="A0A0D2PNJ8"/>
<name>A0A0D2PNJ8_HYPSF</name>
<reference evidence="3" key="1">
    <citation type="submission" date="2014-04" db="EMBL/GenBank/DDBJ databases">
        <title>Evolutionary Origins and Diversification of the Mycorrhizal Mutualists.</title>
        <authorList>
            <consortium name="DOE Joint Genome Institute"/>
            <consortium name="Mycorrhizal Genomics Consortium"/>
            <person name="Kohler A."/>
            <person name="Kuo A."/>
            <person name="Nagy L.G."/>
            <person name="Floudas D."/>
            <person name="Copeland A."/>
            <person name="Barry K.W."/>
            <person name="Cichocki N."/>
            <person name="Veneault-Fourrey C."/>
            <person name="LaButti K."/>
            <person name="Lindquist E.A."/>
            <person name="Lipzen A."/>
            <person name="Lundell T."/>
            <person name="Morin E."/>
            <person name="Murat C."/>
            <person name="Riley R."/>
            <person name="Ohm R."/>
            <person name="Sun H."/>
            <person name="Tunlid A."/>
            <person name="Henrissat B."/>
            <person name="Grigoriev I.V."/>
            <person name="Hibbett D.S."/>
            <person name="Martin F."/>
        </authorList>
    </citation>
    <scope>NUCLEOTIDE SEQUENCE [LARGE SCALE GENOMIC DNA]</scope>
    <source>
        <strain evidence="3">FD-334 SS-4</strain>
    </source>
</reference>
<evidence type="ECO:0000313" key="3">
    <source>
        <dbReference type="Proteomes" id="UP000054270"/>
    </source>
</evidence>
<feature type="coiled-coil region" evidence="1">
    <location>
        <begin position="17"/>
        <end position="86"/>
    </location>
</feature>
<accession>A0A0D2PNJ8</accession>
<evidence type="ECO:0000313" key="2">
    <source>
        <dbReference type="EMBL" id="KJA29756.1"/>
    </source>
</evidence>
<sequence>MSVGRPNGNEFISPEIYISNQVKIEQARKLLEDMEKKNEMGLQNFTERERQQQAAEMQLMKQKEELHRKIQEGLEAQRLIEELERRQSAPLSEMSEVGGARIEEVQDSIQSMPPALPDMRVAGAQSSNVVPQYQNQTTQQPQQLVNHPSQINAYASSITAPLAAPTEFPQNPSLLSYPSVQYGQFIVLN</sequence>
<keyword evidence="3" id="KW-1185">Reference proteome</keyword>